<feature type="signal peptide" evidence="9">
    <location>
        <begin position="1"/>
        <end position="24"/>
    </location>
</feature>
<feature type="domain" description="Pel9A-like right handed beta-helix region" evidence="10">
    <location>
        <begin position="23"/>
        <end position="358"/>
    </location>
</feature>
<dbReference type="Proteomes" id="UP000316213">
    <property type="component" value="Unassembled WGS sequence"/>
</dbReference>
<comment type="subcellular location">
    <subcellularLocation>
        <location evidence="2">Secreted</location>
    </subcellularLocation>
</comment>
<evidence type="ECO:0000256" key="9">
    <source>
        <dbReference type="SAM" id="SignalP"/>
    </source>
</evidence>
<feature type="chain" id="PRO_5022955207" evidence="9">
    <location>
        <begin position="25"/>
        <end position="423"/>
    </location>
</feature>
<comment type="cofactor">
    <cofactor evidence="1">
        <name>Ca(2+)</name>
        <dbReference type="ChEBI" id="CHEBI:29108"/>
    </cofactor>
</comment>
<keyword evidence="6" id="KW-0106">Calcium</keyword>
<keyword evidence="7 11" id="KW-0456">Lyase</keyword>
<evidence type="ECO:0000256" key="8">
    <source>
        <dbReference type="ARBA" id="ARBA00038263"/>
    </source>
</evidence>
<evidence type="ECO:0000256" key="1">
    <source>
        <dbReference type="ARBA" id="ARBA00001913"/>
    </source>
</evidence>
<dbReference type="GO" id="GO:0030570">
    <property type="term" value="F:pectate lyase activity"/>
    <property type="evidence" value="ECO:0007669"/>
    <property type="project" value="UniProtKB-EC"/>
</dbReference>
<comment type="similarity">
    <text evidence="8">Belongs to the polysaccharide lyase 9 family.</text>
</comment>
<dbReference type="InterPro" id="IPR011050">
    <property type="entry name" value="Pectin_lyase_fold/virulence"/>
</dbReference>
<evidence type="ECO:0000256" key="4">
    <source>
        <dbReference type="ARBA" id="ARBA00022723"/>
    </source>
</evidence>
<comment type="caution">
    <text evidence="11">The sequence shown here is derived from an EMBL/GenBank/DDBJ whole genome shotgun (WGS) entry which is preliminary data.</text>
</comment>
<evidence type="ECO:0000256" key="6">
    <source>
        <dbReference type="ARBA" id="ARBA00022837"/>
    </source>
</evidence>
<keyword evidence="4" id="KW-0479">Metal-binding</keyword>
<dbReference type="InterPro" id="IPR052052">
    <property type="entry name" value="Polysaccharide_Lyase_9"/>
</dbReference>
<evidence type="ECO:0000313" key="12">
    <source>
        <dbReference type="Proteomes" id="UP000316213"/>
    </source>
</evidence>
<organism evidence="11 12">
    <name type="scientific">Neorhodopirellula pilleata</name>
    <dbReference type="NCBI Taxonomy" id="2714738"/>
    <lineage>
        <taxon>Bacteria</taxon>
        <taxon>Pseudomonadati</taxon>
        <taxon>Planctomycetota</taxon>
        <taxon>Planctomycetia</taxon>
        <taxon>Pirellulales</taxon>
        <taxon>Pirellulaceae</taxon>
        <taxon>Neorhodopirellula</taxon>
    </lineage>
</organism>
<evidence type="ECO:0000256" key="5">
    <source>
        <dbReference type="ARBA" id="ARBA00022729"/>
    </source>
</evidence>
<dbReference type="InterPro" id="IPR012334">
    <property type="entry name" value="Pectin_lyas_fold"/>
</dbReference>
<dbReference type="Gene3D" id="2.160.20.10">
    <property type="entry name" value="Single-stranded right-handed beta-helix, Pectin lyase-like"/>
    <property type="match status" value="1"/>
</dbReference>
<dbReference type="OrthoDB" id="8660908at2"/>
<keyword evidence="12" id="KW-1185">Reference proteome</keyword>
<evidence type="ECO:0000313" key="11">
    <source>
        <dbReference type="EMBL" id="TWU01793.1"/>
    </source>
</evidence>
<evidence type="ECO:0000256" key="7">
    <source>
        <dbReference type="ARBA" id="ARBA00023239"/>
    </source>
</evidence>
<dbReference type="AlphaFoldDB" id="A0A5C6AP61"/>
<dbReference type="SUPFAM" id="SSF51126">
    <property type="entry name" value="Pectin lyase-like"/>
    <property type="match status" value="1"/>
</dbReference>
<dbReference type="GO" id="GO:0005576">
    <property type="term" value="C:extracellular region"/>
    <property type="evidence" value="ECO:0007669"/>
    <property type="project" value="UniProtKB-SubCell"/>
</dbReference>
<evidence type="ECO:0000259" key="10">
    <source>
        <dbReference type="Pfam" id="PF22842"/>
    </source>
</evidence>
<dbReference type="PANTHER" id="PTHR40088">
    <property type="entry name" value="PECTATE LYASE (EUROFUNG)"/>
    <property type="match status" value="1"/>
</dbReference>
<proteinExistence type="inferred from homology"/>
<protein>
    <submittedName>
        <fullName evidence="11">Pectate lyase L</fullName>
        <ecNumber evidence="11">4.2.2.2</ecNumber>
    </submittedName>
</protein>
<dbReference type="GO" id="GO:0046872">
    <property type="term" value="F:metal ion binding"/>
    <property type="evidence" value="ECO:0007669"/>
    <property type="project" value="UniProtKB-KW"/>
</dbReference>
<sequence length="423" mass="46526" precursor="true">MVRIIFRLLLIPIFGASFGESADAATFYVATDGDDQSVGTIDAPFASIERAQKDTRPGDTVLVRGGVYRMTDDDIMQRTRIFARVIVLDRSGQPDQPITYRAYPNERPVFDFASVRPDGYRVTAFYVAASWLHLDGIDVTGVQVTIQGHTQSICFENAGDHNRYERLSMHDGQAIGVYSIRGRDNLFLNCDAWNNWDDVSENGQGGNVDGFGCHPSRGATGNRFVGCRAWFNSDDGYDCIHAHEAVTFENCWAFANGYSATGQRLADGNGFKIGGFAGYPMSRLPPSIPRHQVIHCIALGNKNSGFYANHHLGGNDWIENIAIGNGANFNMLCRLPDNETDVDGYDQLLRGNVGAASRGLIVRMNRSRCELIDNRFDATLDEFGLSNLSTATMSQARSPDGTLPLVNGLLLPFSKSLPSRSRQ</sequence>
<dbReference type="EMBL" id="SJPM01000002">
    <property type="protein sequence ID" value="TWU01793.1"/>
    <property type="molecule type" value="Genomic_DNA"/>
</dbReference>
<keyword evidence="3" id="KW-0964">Secreted</keyword>
<dbReference type="PANTHER" id="PTHR40088:SF1">
    <property type="entry name" value="PECTATE LYASE PEL9"/>
    <property type="match status" value="1"/>
</dbReference>
<dbReference type="EC" id="4.2.2.2" evidence="11"/>
<evidence type="ECO:0000256" key="2">
    <source>
        <dbReference type="ARBA" id="ARBA00004613"/>
    </source>
</evidence>
<name>A0A5C6AP61_9BACT</name>
<dbReference type="Pfam" id="PF22842">
    <property type="entry name" value="Pel9A-like_beta_helix"/>
    <property type="match status" value="1"/>
</dbReference>
<keyword evidence="5 9" id="KW-0732">Signal</keyword>
<evidence type="ECO:0000256" key="3">
    <source>
        <dbReference type="ARBA" id="ARBA00022525"/>
    </source>
</evidence>
<dbReference type="InterPro" id="IPR053868">
    <property type="entry name" value="Pel9A-like_beta_helix"/>
</dbReference>
<dbReference type="RefSeq" id="WP_146577025.1">
    <property type="nucleotide sequence ID" value="NZ_SJPM01000002.1"/>
</dbReference>
<gene>
    <name evidence="11" type="primary">pelL</name>
    <name evidence="11" type="ORF">Pla100_15290</name>
</gene>
<accession>A0A5C6AP61</accession>
<reference evidence="11 12" key="1">
    <citation type="submission" date="2019-02" db="EMBL/GenBank/DDBJ databases">
        <title>Deep-cultivation of Planctomycetes and their phenomic and genomic characterization uncovers novel biology.</title>
        <authorList>
            <person name="Wiegand S."/>
            <person name="Jogler M."/>
            <person name="Boedeker C."/>
            <person name="Pinto D."/>
            <person name="Vollmers J."/>
            <person name="Rivas-Marin E."/>
            <person name="Kohn T."/>
            <person name="Peeters S.H."/>
            <person name="Heuer A."/>
            <person name="Rast P."/>
            <person name="Oberbeckmann S."/>
            <person name="Bunk B."/>
            <person name="Jeske O."/>
            <person name="Meyerdierks A."/>
            <person name="Storesund J.E."/>
            <person name="Kallscheuer N."/>
            <person name="Luecker S."/>
            <person name="Lage O.M."/>
            <person name="Pohl T."/>
            <person name="Merkel B.J."/>
            <person name="Hornburger P."/>
            <person name="Mueller R.-W."/>
            <person name="Bruemmer F."/>
            <person name="Labrenz M."/>
            <person name="Spormann A.M."/>
            <person name="Op Den Camp H."/>
            <person name="Overmann J."/>
            <person name="Amann R."/>
            <person name="Jetten M.S.M."/>
            <person name="Mascher T."/>
            <person name="Medema M.H."/>
            <person name="Devos D.P."/>
            <person name="Kaster A.-K."/>
            <person name="Ovreas L."/>
            <person name="Rohde M."/>
            <person name="Galperin M.Y."/>
            <person name="Jogler C."/>
        </authorList>
    </citation>
    <scope>NUCLEOTIDE SEQUENCE [LARGE SCALE GENOMIC DNA]</scope>
    <source>
        <strain evidence="11 12">Pla100</strain>
    </source>
</reference>